<dbReference type="Proteomes" id="UP001150238">
    <property type="component" value="Unassembled WGS sequence"/>
</dbReference>
<dbReference type="EMBL" id="JANVFS010000003">
    <property type="protein sequence ID" value="KAJ4493973.1"/>
    <property type="molecule type" value="Genomic_DNA"/>
</dbReference>
<organism evidence="2 3">
    <name type="scientific">Lentinula lateritia</name>
    <dbReference type="NCBI Taxonomy" id="40482"/>
    <lineage>
        <taxon>Eukaryota</taxon>
        <taxon>Fungi</taxon>
        <taxon>Dikarya</taxon>
        <taxon>Basidiomycota</taxon>
        <taxon>Agaricomycotina</taxon>
        <taxon>Agaricomycetes</taxon>
        <taxon>Agaricomycetidae</taxon>
        <taxon>Agaricales</taxon>
        <taxon>Marasmiineae</taxon>
        <taxon>Omphalotaceae</taxon>
        <taxon>Lentinula</taxon>
    </lineage>
</organism>
<name>A0A9W9AZ72_9AGAR</name>
<protein>
    <submittedName>
        <fullName evidence="2">Uncharacterized protein</fullName>
    </submittedName>
</protein>
<accession>A0A9W9AZ72</accession>
<evidence type="ECO:0000313" key="3">
    <source>
        <dbReference type="Proteomes" id="UP001150238"/>
    </source>
</evidence>
<keyword evidence="1" id="KW-0812">Transmembrane</keyword>
<feature type="transmembrane region" description="Helical" evidence="1">
    <location>
        <begin position="15"/>
        <end position="35"/>
    </location>
</feature>
<reference evidence="2" key="2">
    <citation type="journal article" date="2023" name="Proc. Natl. Acad. Sci. U.S.A.">
        <title>A global phylogenomic analysis of the shiitake genus Lentinula.</title>
        <authorList>
            <person name="Sierra-Patev S."/>
            <person name="Min B."/>
            <person name="Naranjo-Ortiz M."/>
            <person name="Looney B."/>
            <person name="Konkel Z."/>
            <person name="Slot J.C."/>
            <person name="Sakamoto Y."/>
            <person name="Steenwyk J.L."/>
            <person name="Rokas A."/>
            <person name="Carro J."/>
            <person name="Camarero S."/>
            <person name="Ferreira P."/>
            <person name="Molpeceres G."/>
            <person name="Ruiz-Duenas F.J."/>
            <person name="Serrano A."/>
            <person name="Henrissat B."/>
            <person name="Drula E."/>
            <person name="Hughes K.W."/>
            <person name="Mata J.L."/>
            <person name="Ishikawa N.K."/>
            <person name="Vargas-Isla R."/>
            <person name="Ushijima S."/>
            <person name="Smith C.A."/>
            <person name="Donoghue J."/>
            <person name="Ahrendt S."/>
            <person name="Andreopoulos W."/>
            <person name="He G."/>
            <person name="LaButti K."/>
            <person name="Lipzen A."/>
            <person name="Ng V."/>
            <person name="Riley R."/>
            <person name="Sandor L."/>
            <person name="Barry K."/>
            <person name="Martinez A.T."/>
            <person name="Xiao Y."/>
            <person name="Gibbons J.G."/>
            <person name="Terashima K."/>
            <person name="Grigoriev I.V."/>
            <person name="Hibbett D."/>
        </authorList>
    </citation>
    <scope>NUCLEOTIDE SEQUENCE</scope>
    <source>
        <strain evidence="2">Sp2 HRB7682 ss15</strain>
    </source>
</reference>
<keyword evidence="1" id="KW-0472">Membrane</keyword>
<keyword evidence="1" id="KW-1133">Transmembrane helix</keyword>
<gene>
    <name evidence="2" type="ORF">C8J55DRAFT_500271</name>
</gene>
<dbReference type="AlphaFoldDB" id="A0A9W9AZ72"/>
<evidence type="ECO:0000256" key="1">
    <source>
        <dbReference type="SAM" id="Phobius"/>
    </source>
</evidence>
<evidence type="ECO:0000313" key="2">
    <source>
        <dbReference type="EMBL" id="KAJ4493973.1"/>
    </source>
</evidence>
<reference evidence="2" key="1">
    <citation type="submission" date="2022-08" db="EMBL/GenBank/DDBJ databases">
        <authorList>
            <consortium name="DOE Joint Genome Institute"/>
            <person name="Min B."/>
            <person name="Riley R."/>
            <person name="Sierra-Patev S."/>
            <person name="Naranjo-Ortiz M."/>
            <person name="Looney B."/>
            <person name="Konkel Z."/>
            <person name="Slot J.C."/>
            <person name="Sakamoto Y."/>
            <person name="Steenwyk J.L."/>
            <person name="Rokas A."/>
            <person name="Carro J."/>
            <person name="Camarero S."/>
            <person name="Ferreira P."/>
            <person name="Molpeceres G."/>
            <person name="Ruiz-Duenas F.J."/>
            <person name="Serrano A."/>
            <person name="Henrissat B."/>
            <person name="Drula E."/>
            <person name="Hughes K.W."/>
            <person name="Mata J.L."/>
            <person name="Ishikawa N.K."/>
            <person name="Vargas-Isla R."/>
            <person name="Ushijima S."/>
            <person name="Smith C.A."/>
            <person name="Ahrendt S."/>
            <person name="Andreopoulos W."/>
            <person name="He G."/>
            <person name="Labutti K."/>
            <person name="Lipzen A."/>
            <person name="Ng V."/>
            <person name="Sandor L."/>
            <person name="Barry K."/>
            <person name="Martinez A.T."/>
            <person name="Xiao Y."/>
            <person name="Gibbons J.G."/>
            <person name="Terashima K."/>
            <person name="Hibbett D.S."/>
            <person name="Grigoriev I.V."/>
        </authorList>
    </citation>
    <scope>NUCLEOTIDE SEQUENCE</scope>
    <source>
        <strain evidence="2">Sp2 HRB7682 ss15</strain>
    </source>
</reference>
<comment type="caution">
    <text evidence="2">The sequence shown here is derived from an EMBL/GenBank/DDBJ whole genome shotgun (WGS) entry which is preliminary data.</text>
</comment>
<sequence>MLLQFHSSLLQQTSMYFLLATVFFSAVSVVIAVPISPTKAMDLVSGHSKPEDSSKWALRVGVKSPSSWKRIPGVRISMDDIAVLFIGSDKAFAATTHVTDKAAAGPLEKTMTLIQPSLLTIPKWKKHIQAVYYVTLQNRDAFFFSETDGFDEKETFDILRSSSRLEVEVGPPADMENPDLDYIDRALKLFRKVGCLKGDLAQEKWHGFREQIRSDRVSAMAKEKEKKKAQ</sequence>
<proteinExistence type="predicted"/>